<dbReference type="STRING" id="1249552.PS2015_936"/>
<dbReference type="InterPro" id="IPR015422">
    <property type="entry name" value="PyrdxlP-dep_Trfase_small"/>
</dbReference>
<dbReference type="InterPro" id="IPR015421">
    <property type="entry name" value="PyrdxlP-dep_Trfase_major"/>
</dbReference>
<reference evidence="4 5" key="1">
    <citation type="submission" date="2015-11" db="EMBL/GenBank/DDBJ databases">
        <authorList>
            <person name="Zhang Y."/>
            <person name="Guo Z."/>
        </authorList>
    </citation>
    <scope>NUCLEOTIDE SEQUENCE [LARGE SCALE GENOMIC DNA]</scope>
    <source>
        <strain evidence="4 5">KCTC 32221</strain>
    </source>
</reference>
<keyword evidence="2" id="KW-0732">Signal</keyword>
<dbReference type="EMBL" id="CP013189">
    <property type="protein sequence ID" value="ALO45606.1"/>
    <property type="molecule type" value="Genomic_DNA"/>
</dbReference>
<keyword evidence="5" id="KW-1185">Reference proteome</keyword>
<evidence type="ECO:0000313" key="5">
    <source>
        <dbReference type="Proteomes" id="UP000065641"/>
    </source>
</evidence>
<dbReference type="RefSeq" id="WP_058021131.1">
    <property type="nucleotide sequence ID" value="NZ_CP013189.1"/>
</dbReference>
<dbReference type="Gene3D" id="3.90.1150.10">
    <property type="entry name" value="Aspartate Aminotransferase, domain 1"/>
    <property type="match status" value="1"/>
</dbReference>
<dbReference type="Gene3D" id="3.40.640.10">
    <property type="entry name" value="Type I PLP-dependent aspartate aminotransferase-like (Major domain)"/>
    <property type="match status" value="1"/>
</dbReference>
<feature type="chain" id="PRO_5006601404" description="Aminotransferase class V domain-containing protein" evidence="2">
    <location>
        <begin position="31"/>
        <end position="422"/>
    </location>
</feature>
<dbReference type="PANTHER" id="PTHR43092">
    <property type="entry name" value="L-CYSTEINE DESULFHYDRASE"/>
    <property type="match status" value="1"/>
</dbReference>
<feature type="signal peptide" evidence="2">
    <location>
        <begin position="1"/>
        <end position="30"/>
    </location>
</feature>
<organism evidence="4 5">
    <name type="scientific">Pseudohongiella spirulinae</name>
    <dbReference type="NCBI Taxonomy" id="1249552"/>
    <lineage>
        <taxon>Bacteria</taxon>
        <taxon>Pseudomonadati</taxon>
        <taxon>Pseudomonadota</taxon>
        <taxon>Gammaproteobacteria</taxon>
        <taxon>Pseudomonadales</taxon>
        <taxon>Pseudohongiellaceae</taxon>
        <taxon>Pseudohongiella</taxon>
    </lineage>
</organism>
<dbReference type="PANTHER" id="PTHR43092:SF6">
    <property type="entry name" value="BLR1280 PROTEIN"/>
    <property type="match status" value="1"/>
</dbReference>
<dbReference type="InterPro" id="IPR000192">
    <property type="entry name" value="Aminotrans_V_dom"/>
</dbReference>
<dbReference type="SUPFAM" id="SSF53383">
    <property type="entry name" value="PLP-dependent transferases"/>
    <property type="match status" value="1"/>
</dbReference>
<proteinExistence type="predicted"/>
<evidence type="ECO:0000256" key="2">
    <source>
        <dbReference type="SAM" id="SignalP"/>
    </source>
</evidence>
<evidence type="ECO:0000256" key="1">
    <source>
        <dbReference type="ARBA" id="ARBA00022898"/>
    </source>
</evidence>
<protein>
    <recommendedName>
        <fullName evidence="3">Aminotransferase class V domain-containing protein</fullName>
    </recommendedName>
</protein>
<dbReference type="InterPro" id="IPR015424">
    <property type="entry name" value="PyrdxlP-dep_Trfase"/>
</dbReference>
<gene>
    <name evidence="4" type="ORF">PS2015_936</name>
</gene>
<dbReference type="PROSITE" id="PS51318">
    <property type="entry name" value="TAT"/>
    <property type="match status" value="1"/>
</dbReference>
<dbReference type="OrthoDB" id="9764293at2"/>
<dbReference type="Proteomes" id="UP000065641">
    <property type="component" value="Chromosome"/>
</dbReference>
<dbReference type="AlphaFoldDB" id="A0A0S2KBA2"/>
<feature type="domain" description="Aminotransferase class V" evidence="3">
    <location>
        <begin position="97"/>
        <end position="390"/>
    </location>
</feature>
<evidence type="ECO:0000313" key="4">
    <source>
        <dbReference type="EMBL" id="ALO45606.1"/>
    </source>
</evidence>
<keyword evidence="1" id="KW-0663">Pyridoxal phosphate</keyword>
<dbReference type="KEGG" id="pspi:PS2015_936"/>
<evidence type="ECO:0000259" key="3">
    <source>
        <dbReference type="Pfam" id="PF00266"/>
    </source>
</evidence>
<sequence precursor="true">MSGLSRRSFLNASVVAVASATALSARFARAQTALEQLIDPTLTGESFWNQVRQQFLFTEEKVPMNAANLCPSFSRVADEVSALTVDIDRDCSFNNRAKFSSLKELARERIASQLNVSGDEIALVRNTSEANNTIISGLDLKAGDEVVIWQENHPTNHVAWQVRAARQGYTVRVVETPSPLRSPQDLVDAFMARITDRTRVLALTHVSNVSGIKLPLAELVAAAHARGIYVHVDGAQTWGAMSLDLSALAVDSFTASAHKWYMGPKEVGLLFVKAENIERIWPLTVASGWGSGVQTRQAGARKFESLGQRDDAALAALGLTAAIHDAIGPERIERRIVELSQKLKQGVAGSGLTLVTPMAQELSFGVCIIAVPDGRAGAIADRLYNDFGIAGAATGGLRLCPGIYNMPDHINRAIVAAGALLV</sequence>
<accession>A0A0S2KBA2</accession>
<name>A0A0S2KBA2_9GAMM</name>
<dbReference type="Pfam" id="PF00266">
    <property type="entry name" value="Aminotran_5"/>
    <property type="match status" value="1"/>
</dbReference>
<dbReference type="InterPro" id="IPR006311">
    <property type="entry name" value="TAT_signal"/>
</dbReference>